<evidence type="ECO:0000256" key="1">
    <source>
        <dbReference type="SAM" id="Phobius"/>
    </source>
</evidence>
<reference evidence="2" key="1">
    <citation type="submission" date="2021-03" db="EMBL/GenBank/DDBJ databases">
        <title>Leucobacter chromiisoli sp. nov., isolated from chromium-containing soil of chemical plant.</title>
        <authorList>
            <person name="Xu Z."/>
        </authorList>
    </citation>
    <scope>NUCLEOTIDE SEQUENCE</scope>
    <source>
        <strain evidence="2">S27</strain>
    </source>
</reference>
<organism evidence="2 3">
    <name type="scientific">Leucobacter weissii</name>
    <dbReference type="NCBI Taxonomy" id="1983706"/>
    <lineage>
        <taxon>Bacteria</taxon>
        <taxon>Bacillati</taxon>
        <taxon>Actinomycetota</taxon>
        <taxon>Actinomycetes</taxon>
        <taxon>Micrococcales</taxon>
        <taxon>Microbacteriaceae</taxon>
        <taxon>Leucobacter</taxon>
    </lineage>
</organism>
<keyword evidence="1" id="KW-0812">Transmembrane</keyword>
<keyword evidence="1" id="KW-1133">Transmembrane helix</keyword>
<dbReference type="EMBL" id="JAGDYM010000007">
    <property type="protein sequence ID" value="MBO1901732.1"/>
    <property type="molecule type" value="Genomic_DNA"/>
</dbReference>
<comment type="caution">
    <text evidence="2">The sequence shown here is derived from an EMBL/GenBank/DDBJ whole genome shotgun (WGS) entry which is preliminary data.</text>
</comment>
<proteinExistence type="predicted"/>
<evidence type="ECO:0000313" key="2">
    <source>
        <dbReference type="EMBL" id="MBO1901732.1"/>
    </source>
</evidence>
<feature type="transmembrane region" description="Helical" evidence="1">
    <location>
        <begin position="12"/>
        <end position="33"/>
    </location>
</feature>
<evidence type="ECO:0008006" key="4">
    <source>
        <dbReference type="Google" id="ProtNLM"/>
    </source>
</evidence>
<accession>A0A939MNB7</accession>
<evidence type="ECO:0000313" key="3">
    <source>
        <dbReference type="Proteomes" id="UP000664382"/>
    </source>
</evidence>
<sequence length="205" mass="21405">MNATNRGVNRTVLLVAGLVLVVVGGSAVVASLWPPAGEIWESGLSSAATWMLDADRATRISESTAASWFAVALLALLLLIVLIAVVVIARLGGGRSGVVIRAESGEGAQGPVTIRQGFVADAITHALAEHDEVLSSRVSAHRVRGADVLHVRVTPRQNASPSDLAETVARLLDNLAVLTGREIPSCVSIRSGVRSRLAADQARVR</sequence>
<keyword evidence="1" id="KW-0472">Membrane</keyword>
<keyword evidence="3" id="KW-1185">Reference proteome</keyword>
<dbReference type="Proteomes" id="UP000664382">
    <property type="component" value="Unassembled WGS sequence"/>
</dbReference>
<protein>
    <recommendedName>
        <fullName evidence="4">Alkaline shock response membrane anchor protein AmaP</fullName>
    </recommendedName>
</protein>
<dbReference type="AlphaFoldDB" id="A0A939MNB7"/>
<gene>
    <name evidence="2" type="ORF">J4H92_07170</name>
</gene>
<name>A0A939MNB7_9MICO</name>
<dbReference type="RefSeq" id="WP_208097487.1">
    <property type="nucleotide sequence ID" value="NZ_JAGDYM010000007.1"/>
</dbReference>
<feature type="transmembrane region" description="Helical" evidence="1">
    <location>
        <begin position="68"/>
        <end position="91"/>
    </location>
</feature>